<feature type="region of interest" description="Disordered" evidence="14">
    <location>
        <begin position="1358"/>
        <end position="1418"/>
    </location>
</feature>
<evidence type="ECO:0000256" key="12">
    <source>
        <dbReference type="ARBA" id="ARBA00083252"/>
    </source>
</evidence>
<feature type="compositionally biased region" description="Basic and acidic residues" evidence="14">
    <location>
        <begin position="1502"/>
        <end position="1526"/>
    </location>
</feature>
<feature type="region of interest" description="Disordered" evidence="14">
    <location>
        <begin position="767"/>
        <end position="830"/>
    </location>
</feature>
<feature type="compositionally biased region" description="Basic residues" evidence="14">
    <location>
        <begin position="1480"/>
        <end position="1489"/>
    </location>
</feature>
<feature type="compositionally biased region" description="Polar residues" evidence="14">
    <location>
        <begin position="1218"/>
        <end position="1232"/>
    </location>
</feature>
<dbReference type="PANTHER" id="PTHR24179">
    <property type="entry name" value="PROTEIN PHOSPHATASE 1 REGULATORY SUBUNIT 12"/>
    <property type="match status" value="1"/>
</dbReference>
<dbReference type="Gene3D" id="6.10.140.390">
    <property type="match status" value="1"/>
</dbReference>
<feature type="region of interest" description="Disordered" evidence="14">
    <location>
        <begin position="298"/>
        <end position="452"/>
    </location>
</feature>
<dbReference type="PANTHER" id="PTHR24179:SF21">
    <property type="entry name" value="MYOSIN BINDING SUBUNIT, ISOFORM O"/>
    <property type="match status" value="1"/>
</dbReference>
<feature type="domain" description="cGMP-dependent protein kinase interacting" evidence="15">
    <location>
        <begin position="1562"/>
        <end position="1657"/>
    </location>
</feature>
<feature type="compositionally biased region" description="Acidic residues" evidence="14">
    <location>
        <begin position="368"/>
        <end position="378"/>
    </location>
</feature>
<dbReference type="Gene3D" id="6.10.250.1820">
    <property type="match status" value="1"/>
</dbReference>
<feature type="compositionally biased region" description="Low complexity" evidence="14">
    <location>
        <begin position="643"/>
        <end position="667"/>
    </location>
</feature>
<organism evidence="16">
    <name type="scientific">Musca domestica</name>
    <name type="common">House fly</name>
    <dbReference type="NCBI Taxonomy" id="7370"/>
    <lineage>
        <taxon>Eukaryota</taxon>
        <taxon>Metazoa</taxon>
        <taxon>Ecdysozoa</taxon>
        <taxon>Arthropoda</taxon>
        <taxon>Hexapoda</taxon>
        <taxon>Insecta</taxon>
        <taxon>Pterygota</taxon>
        <taxon>Neoptera</taxon>
        <taxon>Endopterygota</taxon>
        <taxon>Diptera</taxon>
        <taxon>Brachycera</taxon>
        <taxon>Muscomorpha</taxon>
        <taxon>Muscoidea</taxon>
        <taxon>Muscidae</taxon>
        <taxon>Musca</taxon>
    </lineage>
</organism>
<evidence type="ECO:0000256" key="6">
    <source>
        <dbReference type="ARBA" id="ARBA00023043"/>
    </source>
</evidence>
<keyword evidence="2" id="KW-0217">Developmental protein</keyword>
<keyword evidence="5" id="KW-0677">Repeat</keyword>
<feature type="compositionally biased region" description="Low complexity" evidence="14">
    <location>
        <begin position="1529"/>
        <end position="1544"/>
    </location>
</feature>
<dbReference type="VEuPathDB" id="VectorBase:MDOMA2_019735"/>
<dbReference type="GO" id="GO:0019901">
    <property type="term" value="F:protein kinase binding"/>
    <property type="evidence" value="ECO:0007669"/>
    <property type="project" value="InterPro"/>
</dbReference>
<keyword evidence="13" id="KW-0175">Coiled coil</keyword>
<feature type="region of interest" description="Disordered" evidence="14">
    <location>
        <begin position="639"/>
        <end position="753"/>
    </location>
</feature>
<feature type="compositionally biased region" description="Low complexity" evidence="14">
    <location>
        <begin position="692"/>
        <end position="745"/>
    </location>
</feature>
<dbReference type="STRING" id="7370.A0A1I8NAM5"/>
<dbReference type="SMART" id="SM00248">
    <property type="entry name" value="ANK"/>
    <property type="match status" value="6"/>
</dbReference>
<protein>
    <recommendedName>
        <fullName evidence="11">Protein phosphatase 1 regulatory subunit 12B</fullName>
    </recommendedName>
    <alternativeName>
        <fullName evidence="12">Myosin phosphatase-targeting subunit 2</fullName>
    </alternativeName>
</protein>
<feature type="region of interest" description="Disordered" evidence="14">
    <location>
        <begin position="857"/>
        <end position="886"/>
    </location>
</feature>
<feature type="coiled-coil region" evidence="13">
    <location>
        <begin position="1567"/>
        <end position="1659"/>
    </location>
</feature>
<evidence type="ECO:0000256" key="13">
    <source>
        <dbReference type="SAM" id="Coils"/>
    </source>
</evidence>
<feature type="compositionally biased region" description="Basic and acidic residues" evidence="14">
    <location>
        <begin position="796"/>
        <end position="806"/>
    </location>
</feature>
<evidence type="ECO:0000256" key="8">
    <source>
        <dbReference type="ARBA" id="ARBA00038386"/>
    </source>
</evidence>
<feature type="compositionally biased region" description="Acidic residues" evidence="14">
    <location>
        <begin position="1016"/>
        <end position="1053"/>
    </location>
</feature>
<feature type="compositionally biased region" description="Low complexity" evidence="14">
    <location>
        <begin position="1397"/>
        <end position="1418"/>
    </location>
</feature>
<feature type="compositionally biased region" description="Basic and acidic residues" evidence="14">
    <location>
        <begin position="313"/>
        <end position="340"/>
    </location>
</feature>
<sequence length="1671" mass="180407">MTSLDIRNNSAVMKRAEQLKRWEESDTNQQPPVPRPDRGSRIKFSSGCIFLAACLAGDKEEVLKLLEQGADINTANVDGLTALHQACIDDNLEMVEFLVEQGADINRQDNEGWTPLHATASCGFVSIARYLVEHGADVAAVNSDGDLAVDLAVDIQHLPMIDFMQKMVAEQQIDCAKARQAEQQQMLADAKKWLRSDAAEIDRPHPKTGATALHVAAAKGYTKVLSLLLAGRANVDAQDNDGWTPLHAAAHWGQKEAAQMLLDAMADMDAHNYAGQTCIDVADRKMVKYLEEYRANNKRIKRRPSSQISRISDTIENHMDKTPPKIIRVEVRPDNNKDHPNVSTSAAASTSGYSSSCSGSSGLPTNSESEETDSDLTDSTESSHSTSVSGSNEEDDKTSVQKTTNEQPATEDEAPWRRNNVARVRTSNDSPSKNQVPDVIDVNKTTTATPNAATTETTDVILRRTQSFENDEKFYQKYNELRARIKANSCPIIPHQQQQQNNNVNNNSINNNLNNNINTNNIGHNIGGSNSGSSSSGSNSTTNNIISIDSSCNTSNTTTTSNTKFTTTTSLLSPTTSHSPSSLPASASTTATHQHITPSSATAITAATSPLYSSSSPIYTVQRSASLKDHKQIYIRKSPPVSPAVSTTPAYTTNTTNTTASPAAVATPIRSTTQTQPTKVVQNSSQTKDKNTIQSTTTTTNNNNKNNNMNNNNNKSSPDSNNKANQNNTATTTTTTNNNGSTAEAVKPKQSTGNMIKNFFKSFVPPVRDEESETQRKAHAKRVRETRRSTQGVTLDEIKSAEELVKKKNSSMNNNNNNNSSSNELQGNVGKTNEATTTTMTTVMTNTPVVTATIPAATTTSTHDSKPSVEPTKDNKPQTVDDDEDVTTASFTIKAPSAGNRSRPSSLIVTAKTSTTAANEVDQLLENITANAADAEEEVSATFVMPPRKDSRTPTPTSRSQASMEAEEVETTIVIASPRRNVVEKAITDDEKDKQREEQQEAASVGDGPNKIAEDTTNESDKEEEEAGTAEEDEEEDEDEKEEDEVEETESSDNTENTTADDSGGNNEIEDGTAAHKKTEPPPSLQGNKPAVSPQPIRVQSPPSSQRAQSSERIRAAFFSPLPLTSVPTAATTTTTTITTPTLESPVRLRDKRSIFDMDNANSQTLADRLRLEANRYGFDEKRGFYSDTGSSLPPPQMSHENSSERDSSMSPLFGNLGHSSNAGGTAPTGSGYSYNSRRSLDSSSSASLPNSPFHTRDRETGGSENHAHNAGSTTSGTNADRRPSWRLKFDAGSKFKLEDANAGNTYPPTNSTIIPSAPAVIAAANSMSQRRINNVNNAISSSNTSLNSIGRPVSAPPISNLSSGINTTSSNNTTSSATTTATSSSNNQKSDDKTTDNSSTTTNTTSSSGIGSSYSARRASANTSSSASSTTALNSETSSAASAAGTTSSTATSLSNNDDKDNDKENDNRSALATQAVIQRRRKPKRRSTGVVHIDMDELDPEKQDSANDNEEKDKEKESGSENRASRSRAGSTVSVATSTSSATDDKKTRDKTESSGDNIDYKALWEAVKLENEKLRAQLKKKDDEVIQTRATLERFANATNKNSLSEIEKRERRAMERKLSELEEELKLLQKLKNENERLRAENRALTRVVSKLTSSAQSQLSKANNKQ</sequence>
<dbReference type="GO" id="GO:0005856">
    <property type="term" value="C:cytoskeleton"/>
    <property type="evidence" value="ECO:0007669"/>
    <property type="project" value="UniProtKB-SubCell"/>
</dbReference>
<feature type="compositionally biased region" description="Basic and acidic residues" evidence="14">
    <location>
        <begin position="767"/>
        <end position="776"/>
    </location>
</feature>
<reference evidence="16" key="1">
    <citation type="submission" date="2020-05" db="UniProtKB">
        <authorList>
            <consortium name="EnsemblMetazoa"/>
        </authorList>
    </citation>
    <scope>IDENTIFICATION</scope>
    <source>
        <strain evidence="16">Aabys</strain>
    </source>
</reference>
<dbReference type="FunFam" id="1.25.40.20:FF:000007">
    <property type="entry name" value="Phosphatase 1 regulatory subunit 12A"/>
    <property type="match status" value="1"/>
</dbReference>
<feature type="compositionally biased region" description="Low complexity" evidence="14">
    <location>
        <begin position="1100"/>
        <end position="1109"/>
    </location>
</feature>
<comment type="similarity">
    <text evidence="8">Belongs to the NRARP family.</text>
</comment>
<keyword evidence="6" id="KW-0040">ANK repeat</keyword>
<dbReference type="VEuPathDB" id="VectorBase:MDOA013291"/>
<evidence type="ECO:0000256" key="7">
    <source>
        <dbReference type="ARBA" id="ARBA00023212"/>
    </source>
</evidence>
<feature type="compositionally biased region" description="Polar residues" evidence="14">
    <location>
        <begin position="953"/>
        <end position="963"/>
    </location>
</feature>
<dbReference type="InterPro" id="IPR031775">
    <property type="entry name" value="PRKG1_interact"/>
</dbReference>
<accession>A0A1I8NAM5</accession>
<dbReference type="CDD" id="cd21930">
    <property type="entry name" value="IPD_PPP1R12"/>
    <property type="match status" value="1"/>
</dbReference>
<evidence type="ECO:0000256" key="10">
    <source>
        <dbReference type="ARBA" id="ARBA00065548"/>
    </source>
</evidence>
<evidence type="ECO:0000256" key="11">
    <source>
        <dbReference type="ARBA" id="ARBA00072757"/>
    </source>
</evidence>
<feature type="compositionally biased region" description="Low complexity" evidence="14">
    <location>
        <begin position="1360"/>
        <end position="1388"/>
    </location>
</feature>
<feature type="compositionally biased region" description="Polar residues" evidence="14">
    <location>
        <begin position="669"/>
        <end position="686"/>
    </location>
</feature>
<feature type="compositionally biased region" description="Low complexity" evidence="14">
    <location>
        <begin position="810"/>
        <end position="823"/>
    </location>
</feature>
<dbReference type="SUPFAM" id="SSF48403">
    <property type="entry name" value="Ankyrin repeat"/>
    <property type="match status" value="1"/>
</dbReference>
<keyword evidence="7" id="KW-0206">Cytoskeleton</keyword>
<dbReference type="GO" id="GO:0004857">
    <property type="term" value="F:enzyme inhibitor activity"/>
    <property type="evidence" value="ECO:0007669"/>
    <property type="project" value="TreeGrafter"/>
</dbReference>
<feature type="compositionally biased region" description="Low complexity" evidence="14">
    <location>
        <begin position="379"/>
        <end position="391"/>
    </location>
</feature>
<feature type="compositionally biased region" description="Basic and acidic residues" evidence="14">
    <location>
        <begin position="1458"/>
        <end position="1469"/>
    </location>
</feature>
<feature type="region of interest" description="Disordered" evidence="14">
    <location>
        <begin position="549"/>
        <end position="594"/>
    </location>
</feature>
<dbReference type="OrthoDB" id="19014at2759"/>
<name>A0A1I8NAM5_MUSDO</name>
<evidence type="ECO:0000256" key="1">
    <source>
        <dbReference type="ARBA" id="ARBA00004245"/>
    </source>
</evidence>
<feature type="compositionally biased region" description="Basic and acidic residues" evidence="14">
    <location>
        <begin position="1255"/>
        <end position="1268"/>
    </location>
</feature>
<feature type="compositionally biased region" description="Basic and acidic residues" evidence="14">
    <location>
        <begin position="863"/>
        <end position="876"/>
    </location>
</feature>
<comment type="subunit">
    <text evidence="10">PP1 comprises a catalytic subunit, PPP1CA, PPP1CB or PPP1CC, and one or several targeting or regulatory subunits. PPP1R12B mediates binding to myosin. Isoform 3 and isoform 4 bind PPP1R12A, but not isoform 1 of PPP1R12B itself. Binds IL16.</text>
</comment>
<comment type="function">
    <text evidence="9">Regulates myosin phosphatase activity. Augments Ca(2+) sensitivity of the contractile apparatus.</text>
</comment>
<dbReference type="Pfam" id="PF15898">
    <property type="entry name" value="PRKG1_interact"/>
    <property type="match status" value="1"/>
</dbReference>
<evidence type="ECO:0000256" key="3">
    <source>
        <dbReference type="ARBA" id="ARBA00022490"/>
    </source>
</evidence>
<dbReference type="GO" id="GO:0005737">
    <property type="term" value="C:cytoplasm"/>
    <property type="evidence" value="ECO:0007669"/>
    <property type="project" value="TreeGrafter"/>
</dbReference>
<evidence type="ECO:0000256" key="9">
    <source>
        <dbReference type="ARBA" id="ARBA00059024"/>
    </source>
</evidence>
<feature type="region of interest" description="Disordered" evidence="14">
    <location>
        <begin position="941"/>
        <end position="1120"/>
    </location>
</feature>
<keyword evidence="3" id="KW-0963">Cytoplasm</keyword>
<dbReference type="EnsemblMetazoa" id="MDOA013291-RP">
    <property type="protein sequence ID" value="MDOA013291-PP"/>
    <property type="gene ID" value="MDOA013291"/>
</dbReference>
<feature type="compositionally biased region" description="Low complexity" evidence="14">
    <location>
        <begin position="343"/>
        <end position="367"/>
    </location>
</feature>
<dbReference type="InterPro" id="IPR036770">
    <property type="entry name" value="Ankyrin_rpt-contain_sf"/>
</dbReference>
<evidence type="ECO:0000259" key="15">
    <source>
        <dbReference type="Pfam" id="PF15898"/>
    </source>
</evidence>
<feature type="region of interest" description="Disordered" evidence="14">
    <location>
        <begin position="1437"/>
        <end position="1558"/>
    </location>
</feature>
<dbReference type="InterPro" id="IPR002110">
    <property type="entry name" value="Ankyrin_rpt"/>
</dbReference>
<dbReference type="PROSITE" id="PS50088">
    <property type="entry name" value="ANK_REPEAT"/>
    <property type="match status" value="4"/>
</dbReference>
<dbReference type="PROSITE" id="PS50297">
    <property type="entry name" value="ANK_REP_REGION"/>
    <property type="match status" value="4"/>
</dbReference>
<feature type="compositionally biased region" description="Basic and acidic residues" evidence="14">
    <location>
        <begin position="1545"/>
        <end position="1556"/>
    </location>
</feature>
<feature type="compositionally biased region" description="Low complexity" evidence="14">
    <location>
        <begin position="1437"/>
        <end position="1457"/>
    </location>
</feature>
<feature type="region of interest" description="Disordered" evidence="14">
    <location>
        <begin position="1183"/>
        <end position="1285"/>
    </location>
</feature>
<dbReference type="GO" id="GO:0019208">
    <property type="term" value="F:phosphatase regulator activity"/>
    <property type="evidence" value="ECO:0007669"/>
    <property type="project" value="TreeGrafter"/>
</dbReference>
<feature type="compositionally biased region" description="Polar residues" evidence="14">
    <location>
        <begin position="425"/>
        <end position="435"/>
    </location>
</feature>
<dbReference type="FunFam" id="1.25.40.20:FF:000004">
    <property type="entry name" value="Phosphatase 1 regulatory subunit 12A"/>
    <property type="match status" value="1"/>
</dbReference>
<dbReference type="Pfam" id="PF12796">
    <property type="entry name" value="Ank_2"/>
    <property type="match status" value="2"/>
</dbReference>
<proteinExistence type="inferred from homology"/>
<evidence type="ECO:0000256" key="14">
    <source>
        <dbReference type="SAM" id="MobiDB-lite"/>
    </source>
</evidence>
<keyword evidence="4" id="KW-0597">Phosphoprotein</keyword>
<feature type="compositionally biased region" description="Low complexity" evidence="14">
    <location>
        <begin position="1233"/>
        <end position="1253"/>
    </location>
</feature>
<evidence type="ECO:0000256" key="5">
    <source>
        <dbReference type="ARBA" id="ARBA00022737"/>
    </source>
</evidence>
<feature type="compositionally biased region" description="Basic and acidic residues" evidence="14">
    <location>
        <begin position="981"/>
        <end position="999"/>
    </location>
</feature>
<feature type="region of interest" description="Disordered" evidence="14">
    <location>
        <begin position="18"/>
        <end position="39"/>
    </location>
</feature>
<dbReference type="Gene3D" id="1.25.40.20">
    <property type="entry name" value="Ankyrin repeat-containing domain"/>
    <property type="match status" value="2"/>
</dbReference>
<evidence type="ECO:0000313" key="16">
    <source>
        <dbReference type="EnsemblMetazoa" id="MDOA013291-PP"/>
    </source>
</evidence>
<dbReference type="InterPro" id="IPR051226">
    <property type="entry name" value="PP1_Regulatory_Subunit"/>
</dbReference>
<evidence type="ECO:0000256" key="4">
    <source>
        <dbReference type="ARBA" id="ARBA00022553"/>
    </source>
</evidence>
<feature type="region of interest" description="Disordered" evidence="14">
    <location>
        <begin position="1126"/>
        <end position="1145"/>
    </location>
</feature>
<evidence type="ECO:0000256" key="2">
    <source>
        <dbReference type="ARBA" id="ARBA00022473"/>
    </source>
</evidence>
<gene>
    <name evidence="16" type="primary">101890302</name>
</gene>
<comment type="subcellular location">
    <subcellularLocation>
        <location evidence="1">Cytoplasm</location>
        <location evidence="1">Cytoskeleton</location>
    </subcellularLocation>
</comment>